<reference evidence="2 3" key="1">
    <citation type="submission" date="2016-10" db="EMBL/GenBank/DDBJ databases">
        <authorList>
            <person name="de Groot N.N."/>
        </authorList>
    </citation>
    <scope>NUCLEOTIDE SEQUENCE [LARGE SCALE GENOMIC DNA]</scope>
    <source>
        <strain evidence="2 3">DSM 45317</strain>
    </source>
</reference>
<dbReference type="AlphaFoldDB" id="A0A1I4DGL8"/>
<dbReference type="InParanoid" id="A0A1I4DGL8"/>
<dbReference type="RefSeq" id="WP_091323441.1">
    <property type="nucleotide sequence ID" value="NZ_FOSW01000004.1"/>
</dbReference>
<dbReference type="Proteomes" id="UP000199152">
    <property type="component" value="Unassembled WGS sequence"/>
</dbReference>
<keyword evidence="3" id="KW-1185">Reference proteome</keyword>
<organism evidence="2 3">
    <name type="scientific">Geodermatophilus ruber</name>
    <dbReference type="NCBI Taxonomy" id="504800"/>
    <lineage>
        <taxon>Bacteria</taxon>
        <taxon>Bacillati</taxon>
        <taxon>Actinomycetota</taxon>
        <taxon>Actinomycetes</taxon>
        <taxon>Geodermatophilales</taxon>
        <taxon>Geodermatophilaceae</taxon>
        <taxon>Geodermatophilus</taxon>
    </lineage>
</organism>
<evidence type="ECO:0000313" key="3">
    <source>
        <dbReference type="Proteomes" id="UP000199152"/>
    </source>
</evidence>
<feature type="region of interest" description="Disordered" evidence="1">
    <location>
        <begin position="30"/>
        <end position="103"/>
    </location>
</feature>
<feature type="compositionally biased region" description="Basic and acidic residues" evidence="1">
    <location>
        <begin position="30"/>
        <end position="47"/>
    </location>
</feature>
<evidence type="ECO:0000256" key="1">
    <source>
        <dbReference type="SAM" id="MobiDB-lite"/>
    </source>
</evidence>
<dbReference type="STRING" id="504800.SAMN04488085_104352"/>
<gene>
    <name evidence="2" type="ORF">SAMN04488085_104352</name>
</gene>
<accession>A0A1I4DGL8</accession>
<evidence type="ECO:0000313" key="2">
    <source>
        <dbReference type="EMBL" id="SFK91930.1"/>
    </source>
</evidence>
<dbReference type="EMBL" id="FOSW01000004">
    <property type="protein sequence ID" value="SFK91930.1"/>
    <property type="molecule type" value="Genomic_DNA"/>
</dbReference>
<feature type="compositionally biased region" description="Low complexity" evidence="1">
    <location>
        <begin position="79"/>
        <end position="88"/>
    </location>
</feature>
<name>A0A1I4DGL8_9ACTN</name>
<sequence length="103" mass="11087">MSWVWIVALVWVLLSIPAALVIGRCLQSADRAELDEPRDPAGRRAREGTGLPRRSRPTPPAVRRGAHAVHREGSRRVHGAPAPSPALSRRSRRRPPGGGAPAA</sequence>
<protein>
    <submittedName>
        <fullName evidence="2">Uncharacterized protein</fullName>
    </submittedName>
</protein>
<proteinExistence type="predicted"/>